<protein>
    <submittedName>
        <fullName evidence="2">Uncharacterized protein</fullName>
    </submittedName>
</protein>
<dbReference type="PANTHER" id="PTHR33984">
    <property type="entry name" value="OS02G0717600 PROTEIN"/>
    <property type="match status" value="1"/>
</dbReference>
<dbReference type="Proteomes" id="UP001180020">
    <property type="component" value="Unassembled WGS sequence"/>
</dbReference>
<dbReference type="AlphaFoldDB" id="A0AAV9CIV5"/>
<reference evidence="2" key="1">
    <citation type="journal article" date="2023" name="Nat. Commun.">
        <title>Diploid and tetraploid genomes of Acorus and the evolution of monocots.</title>
        <authorList>
            <person name="Ma L."/>
            <person name="Liu K.W."/>
            <person name="Li Z."/>
            <person name="Hsiao Y.Y."/>
            <person name="Qi Y."/>
            <person name="Fu T."/>
            <person name="Tang G.D."/>
            <person name="Zhang D."/>
            <person name="Sun W.H."/>
            <person name="Liu D.K."/>
            <person name="Li Y."/>
            <person name="Chen G.Z."/>
            <person name="Liu X.D."/>
            <person name="Liao X.Y."/>
            <person name="Jiang Y.T."/>
            <person name="Yu X."/>
            <person name="Hao Y."/>
            <person name="Huang J."/>
            <person name="Zhao X.W."/>
            <person name="Ke S."/>
            <person name="Chen Y.Y."/>
            <person name="Wu W.L."/>
            <person name="Hsu J.L."/>
            <person name="Lin Y.F."/>
            <person name="Huang M.D."/>
            <person name="Li C.Y."/>
            <person name="Huang L."/>
            <person name="Wang Z.W."/>
            <person name="Zhao X."/>
            <person name="Zhong W.Y."/>
            <person name="Peng D.H."/>
            <person name="Ahmad S."/>
            <person name="Lan S."/>
            <person name="Zhang J.S."/>
            <person name="Tsai W.C."/>
            <person name="Van de Peer Y."/>
            <person name="Liu Z.J."/>
        </authorList>
    </citation>
    <scope>NUCLEOTIDE SEQUENCE</scope>
    <source>
        <strain evidence="2">CP</strain>
    </source>
</reference>
<accession>A0AAV9CIV5</accession>
<evidence type="ECO:0000313" key="3">
    <source>
        <dbReference type="Proteomes" id="UP001180020"/>
    </source>
</evidence>
<gene>
    <name evidence="2" type="ORF">QJS10_CPB19g01029</name>
</gene>
<reference evidence="2" key="2">
    <citation type="submission" date="2023-06" db="EMBL/GenBank/DDBJ databases">
        <authorList>
            <person name="Ma L."/>
            <person name="Liu K.-W."/>
            <person name="Li Z."/>
            <person name="Hsiao Y.-Y."/>
            <person name="Qi Y."/>
            <person name="Fu T."/>
            <person name="Tang G."/>
            <person name="Zhang D."/>
            <person name="Sun W.-H."/>
            <person name="Liu D.-K."/>
            <person name="Li Y."/>
            <person name="Chen G.-Z."/>
            <person name="Liu X.-D."/>
            <person name="Liao X.-Y."/>
            <person name="Jiang Y.-T."/>
            <person name="Yu X."/>
            <person name="Hao Y."/>
            <person name="Huang J."/>
            <person name="Zhao X.-W."/>
            <person name="Ke S."/>
            <person name="Chen Y.-Y."/>
            <person name="Wu W.-L."/>
            <person name="Hsu J.-L."/>
            <person name="Lin Y.-F."/>
            <person name="Huang M.-D."/>
            <person name="Li C.-Y."/>
            <person name="Huang L."/>
            <person name="Wang Z.-W."/>
            <person name="Zhao X."/>
            <person name="Zhong W.-Y."/>
            <person name="Peng D.-H."/>
            <person name="Ahmad S."/>
            <person name="Lan S."/>
            <person name="Zhang J.-S."/>
            <person name="Tsai W.-C."/>
            <person name="Van De Peer Y."/>
            <person name="Liu Z.-J."/>
        </authorList>
    </citation>
    <scope>NUCLEOTIDE SEQUENCE</scope>
    <source>
        <strain evidence="2">CP</strain>
        <tissue evidence="2">Leaves</tissue>
    </source>
</reference>
<keyword evidence="3" id="KW-1185">Reference proteome</keyword>
<evidence type="ECO:0000313" key="2">
    <source>
        <dbReference type="EMBL" id="KAK1288662.1"/>
    </source>
</evidence>
<sequence>MPMERPRPSDHGSPQKRVQVVAIECLRGGAKAEEWGADDDRLLLQTGDIVEEIKIGGSAAARSPFKGGRGGVQKMLHSAFKRGETSIAVRVRRGREGEAAEMQACVVPGDEAGGRRSYVLRAIRDPNYVVGFVDRWEGECIALQGSRCKRVVCALSKAQIQDGYIPYPWERKMKESLPVPSSSCFLSILLLPKASDQVASQYNCLDDTLARANSWLNSSQASGVPIAFMNVQTEALLTKISGEMASSTVNAGSLSDLSNLANTSLYGFEDYHGVDIGVVRAVRLWYGPIGGEIAVEIKLLESDSKLGFAISRTEEGFIYISSVIDDQDNRAASSRSGLRELYREAEAASKLLVVSRVSNETVLPWLVSSTGAIRCFDTVSLSQKLSLHRHALSPIVIHFFMWDRPATASSSPARGNSSPPKTAPPLQPPQVAVPSGVHSEPEELLELRLERDTAGAASFRFHDFALPNNWV</sequence>
<evidence type="ECO:0000256" key="1">
    <source>
        <dbReference type="SAM" id="MobiDB-lite"/>
    </source>
</evidence>
<feature type="region of interest" description="Disordered" evidence="1">
    <location>
        <begin position="409"/>
        <end position="437"/>
    </location>
</feature>
<proteinExistence type="predicted"/>
<organism evidence="2 3">
    <name type="scientific">Acorus calamus</name>
    <name type="common">Sweet flag</name>
    <dbReference type="NCBI Taxonomy" id="4465"/>
    <lineage>
        <taxon>Eukaryota</taxon>
        <taxon>Viridiplantae</taxon>
        <taxon>Streptophyta</taxon>
        <taxon>Embryophyta</taxon>
        <taxon>Tracheophyta</taxon>
        <taxon>Spermatophyta</taxon>
        <taxon>Magnoliopsida</taxon>
        <taxon>Liliopsida</taxon>
        <taxon>Acoraceae</taxon>
        <taxon>Acorus</taxon>
    </lineage>
</organism>
<feature type="compositionally biased region" description="Polar residues" evidence="1">
    <location>
        <begin position="409"/>
        <end position="418"/>
    </location>
</feature>
<dbReference type="PANTHER" id="PTHR33984:SF2">
    <property type="entry name" value="OS02G0717600 PROTEIN"/>
    <property type="match status" value="1"/>
</dbReference>
<comment type="caution">
    <text evidence="2">The sequence shown here is derived from an EMBL/GenBank/DDBJ whole genome shotgun (WGS) entry which is preliminary data.</text>
</comment>
<dbReference type="EMBL" id="JAUJYO010000019">
    <property type="protein sequence ID" value="KAK1288662.1"/>
    <property type="molecule type" value="Genomic_DNA"/>
</dbReference>
<name>A0AAV9CIV5_ACOCL</name>